<comment type="caution">
    <text evidence="1">The sequence shown here is derived from an EMBL/GenBank/DDBJ whole genome shotgun (WGS) entry which is preliminary data.</text>
</comment>
<dbReference type="Proteomes" id="UP001392318">
    <property type="component" value="Unassembled WGS sequence"/>
</dbReference>
<evidence type="ECO:0000313" key="1">
    <source>
        <dbReference type="EMBL" id="MEM5401631.1"/>
    </source>
</evidence>
<evidence type="ECO:0000313" key="2">
    <source>
        <dbReference type="Proteomes" id="UP001392318"/>
    </source>
</evidence>
<protein>
    <submittedName>
        <fullName evidence="1">EAL domain-containing protein</fullName>
    </submittedName>
</protein>
<proteinExistence type="predicted"/>
<keyword evidence="2" id="KW-1185">Reference proteome</keyword>
<organism evidence="1 2">
    <name type="scientific">Paraburkholderia unamae</name>
    <dbReference type="NCBI Taxonomy" id="219649"/>
    <lineage>
        <taxon>Bacteria</taxon>
        <taxon>Pseudomonadati</taxon>
        <taxon>Pseudomonadota</taxon>
        <taxon>Betaproteobacteria</taxon>
        <taxon>Burkholderiales</taxon>
        <taxon>Burkholderiaceae</taxon>
        <taxon>Paraburkholderia</taxon>
    </lineage>
</organism>
<sequence>MNLLFSKRQLINLAVVAAAVGANAFVAWTQIDGQREIDQRASQAATIRHDLDRYRDALGSGVSALGRFAVQGQPESAAAHAARTAMLDETTRALRAELAGNADLAAGFDALVGQGATIASEIDVTLARAGQRVADERGQAAVAAGASGTVAAQVVPADGAASQEFGTAMPANAARSPAAPWGGREVLARNAAAAKTTQPGNTADARMAGHVVTGTILPLHAAADEAASAVTLDTLTVAPAVTNGAQNPITAAAALPDPATPSPATAAWLAGEYIRIDNLVDQLDGQLASLQRAEDLALAAALADSARSGGRALLLLIVTMLAGATLLIYMFGARESAAREKLRAVSGMRLRSERFQGLFDAHPVPMYVFDRETLRFLAVNAAAIQQYGYTEEEFLTMTIRDIRPAEDVSRLEQHLTRSDMVTQNVRMMAGIWHHRRRDGSIISADISHHSLTFLGRDAVFVLADDVTEQIKAEAEAQRSNQMLESVIDNIPQRIFWKDAQSRYLGCNMTFARDAGLAYPEQIIGKSDDDLPWRAYADGMREQDREVIESGLPRINYEDNHTIDGLHRTTLTSKLPLLDGDGRVIGVLGSYSDTTESKRADLALRLQSRALDACVNAILITAPGPGGSNLIEYANPAFRRITGFDPAEVIGQDCRLLQRDDRDQDGLIAVRKALLSNREVSAVLRNYRKDGALFWNQLLIAPVPDLDGRITHHIGIINDVTELIRYQEQLEYQANYDSLTLLPNRNLLRDRLQHALLAAQRHDTGVAVVFIDLDGFKNVNDSLGHSVGDRLLGVVAERLQRCTRTTDTVARHGGDEFVIVLTDTIDEKSLIGWMERARSLISEPVWIDGTELYVGCSMGASVYPQDGNDAETLMKKADVAMYRAKDMGRNTFQFFEPEMNANVGARLNLERRLRRALRDSEFLLHYQPQVEIEGGRIIGMEALVRWRDPEVGLVSPAQFIPVAEESGLIGPLSDWVLREACRQNRAWQLAGLPPVRVSVNFSAKTFHQRDIAQLVKDVLQETGLEACWLEIELTESTLMRNAEEAVSMLNELHALGIGIAIDDFGTGYSSLSYLKRLPVDRLKIDRSFVADIGTSSDDETITAAIIALAHELQLQVIAEGVETSAQFAFLRERACDELQGYFFAPPLPGDEAAALLRASATYEEAPGLAWTG</sequence>
<name>A0ACC6RJ11_9BURK</name>
<accession>A0ACC6RJ11</accession>
<gene>
    <name evidence="1" type="ORF">VSR83_16265</name>
</gene>
<reference evidence="1" key="1">
    <citation type="submission" date="2024-01" db="EMBL/GenBank/DDBJ databases">
        <title>The diversity of rhizobia nodulating Mimosa spp. in eleven states of Brazil covering several biomes is determined by host plant, location, and edaphic factors.</title>
        <authorList>
            <person name="Rouws L."/>
            <person name="Barauna A."/>
            <person name="Beukes C."/>
            <person name="De Faria S.M."/>
            <person name="Gross E."/>
            <person name="Dos Reis Junior F.B."/>
            <person name="Simon M."/>
            <person name="Maluk M."/>
            <person name="Odee D.W."/>
            <person name="Kenicer G."/>
            <person name="Young J.P.W."/>
            <person name="Reis V.M."/>
            <person name="Zilli J."/>
            <person name="James E.K."/>
        </authorList>
    </citation>
    <scope>NUCLEOTIDE SEQUENCE</scope>
    <source>
        <strain evidence="1">JPY452</strain>
    </source>
</reference>
<dbReference type="EMBL" id="JAYMRU010000010">
    <property type="protein sequence ID" value="MEM5401631.1"/>
    <property type="molecule type" value="Genomic_DNA"/>
</dbReference>